<name>A0A1H6FFT3_9GAMM</name>
<feature type="transmembrane region" description="Helical" evidence="1">
    <location>
        <begin position="6"/>
        <end position="24"/>
    </location>
</feature>
<keyword evidence="1" id="KW-0472">Membrane</keyword>
<gene>
    <name evidence="2" type="ORF">MBHS_04815</name>
</gene>
<accession>A0A1H6FFT3</accession>
<evidence type="ECO:0008006" key="4">
    <source>
        <dbReference type="Google" id="ProtNLM"/>
    </source>
</evidence>
<dbReference type="RefSeq" id="WP_103922427.1">
    <property type="nucleotide sequence ID" value="NZ_FMSV02000557.1"/>
</dbReference>
<dbReference type="Proteomes" id="UP000236724">
    <property type="component" value="Unassembled WGS sequence"/>
</dbReference>
<sequence>MFPRFQIMLVSSMLLLMVFILLSWNTMDRLNRFSANQQVLESALLKGAGNQLLQRIQDLQTRVLLFSEEHHPQIAKLVQYPDNAALRVAMQQRVKRHFPDYSNFMLADANGFVKFTEQAPPISEHCQNDLLRFSQMSRQHGADHLYPLYTHPHQSQHHINIMSPFLNQRGLKQEGIFLVSFKAHILAQILADYELPGYQLMLLKQDDPGLIEITAKGGRETLQRAHQLDRAEQRSIHQHLQIPGSLWKLVVLSSPALYQNYQQSALLEAALVLGLVLFVTFLIVRIAWLSYRC</sequence>
<keyword evidence="3" id="KW-1185">Reference proteome</keyword>
<organism evidence="2 3">
    <name type="scientific">Candidatus Venteria ishoeyi</name>
    <dbReference type="NCBI Taxonomy" id="1899563"/>
    <lineage>
        <taxon>Bacteria</taxon>
        <taxon>Pseudomonadati</taxon>
        <taxon>Pseudomonadota</taxon>
        <taxon>Gammaproteobacteria</taxon>
        <taxon>Thiotrichales</taxon>
        <taxon>Thiotrichaceae</taxon>
        <taxon>Venteria</taxon>
    </lineage>
</organism>
<dbReference type="EMBL" id="FMSV02000557">
    <property type="protein sequence ID" value="SEH08922.1"/>
    <property type="molecule type" value="Genomic_DNA"/>
</dbReference>
<feature type="transmembrane region" description="Helical" evidence="1">
    <location>
        <begin position="265"/>
        <end position="288"/>
    </location>
</feature>
<keyword evidence="1" id="KW-1133">Transmembrane helix</keyword>
<reference evidence="2 3" key="1">
    <citation type="submission" date="2016-10" db="EMBL/GenBank/DDBJ databases">
        <authorList>
            <person name="de Groot N.N."/>
        </authorList>
    </citation>
    <scope>NUCLEOTIDE SEQUENCE [LARGE SCALE GENOMIC DNA]</scope>
    <source>
        <strain evidence="2">MBHS1</strain>
    </source>
</reference>
<keyword evidence="1" id="KW-0812">Transmembrane</keyword>
<dbReference type="AlphaFoldDB" id="A0A1H6FFT3"/>
<evidence type="ECO:0000256" key="1">
    <source>
        <dbReference type="SAM" id="Phobius"/>
    </source>
</evidence>
<evidence type="ECO:0000313" key="2">
    <source>
        <dbReference type="EMBL" id="SEH08922.1"/>
    </source>
</evidence>
<evidence type="ECO:0000313" key="3">
    <source>
        <dbReference type="Proteomes" id="UP000236724"/>
    </source>
</evidence>
<protein>
    <recommendedName>
        <fullName evidence="4">Double Cache domain-containing protein</fullName>
    </recommendedName>
</protein>
<proteinExistence type="predicted"/>